<accession>A0AAW0AIZ3</accession>
<evidence type="ECO:0000313" key="1">
    <source>
        <dbReference type="EMBL" id="KAK7012791.1"/>
    </source>
</evidence>
<dbReference type="Proteomes" id="UP001362999">
    <property type="component" value="Unassembled WGS sequence"/>
</dbReference>
<protein>
    <recommendedName>
        <fullName evidence="3">F-box domain-containing protein</fullName>
    </recommendedName>
</protein>
<evidence type="ECO:0000313" key="2">
    <source>
        <dbReference type="Proteomes" id="UP001362999"/>
    </source>
</evidence>
<reference evidence="1 2" key="1">
    <citation type="journal article" date="2024" name="J Genomics">
        <title>Draft genome sequencing and assembly of Favolaschia claudopus CIRM-BRFM 2984 isolated from oak limbs.</title>
        <authorList>
            <person name="Navarro D."/>
            <person name="Drula E."/>
            <person name="Chaduli D."/>
            <person name="Cazenave R."/>
            <person name="Ahrendt S."/>
            <person name="Wang J."/>
            <person name="Lipzen A."/>
            <person name="Daum C."/>
            <person name="Barry K."/>
            <person name="Grigoriev I.V."/>
            <person name="Favel A."/>
            <person name="Rosso M.N."/>
            <person name="Martin F."/>
        </authorList>
    </citation>
    <scope>NUCLEOTIDE SEQUENCE [LARGE SCALE GENOMIC DNA]</scope>
    <source>
        <strain evidence="1 2">CIRM-BRFM 2984</strain>
    </source>
</reference>
<gene>
    <name evidence="1" type="ORF">R3P38DRAFT_3208724</name>
</gene>
<dbReference type="AlphaFoldDB" id="A0AAW0AIZ3"/>
<comment type="caution">
    <text evidence="1">The sequence shown here is derived from an EMBL/GenBank/DDBJ whole genome shotgun (WGS) entry which is preliminary data.</text>
</comment>
<proteinExistence type="predicted"/>
<organism evidence="1 2">
    <name type="scientific">Favolaschia claudopus</name>
    <dbReference type="NCBI Taxonomy" id="2862362"/>
    <lineage>
        <taxon>Eukaryota</taxon>
        <taxon>Fungi</taxon>
        <taxon>Dikarya</taxon>
        <taxon>Basidiomycota</taxon>
        <taxon>Agaricomycotina</taxon>
        <taxon>Agaricomycetes</taxon>
        <taxon>Agaricomycetidae</taxon>
        <taxon>Agaricales</taxon>
        <taxon>Marasmiineae</taxon>
        <taxon>Mycenaceae</taxon>
        <taxon>Favolaschia</taxon>
    </lineage>
</organism>
<dbReference type="EMBL" id="JAWWNJ010000063">
    <property type="protein sequence ID" value="KAK7012791.1"/>
    <property type="molecule type" value="Genomic_DNA"/>
</dbReference>
<name>A0AAW0AIZ3_9AGAR</name>
<keyword evidence="2" id="KW-1185">Reference proteome</keyword>
<sequence>MEHPNPLDIPELLYQFIGLLTGYTPSLVSCALVARSWQSPAQSFLFRAPTFTNGYLSRKAHILHHLCDTLGQSPHLLPYVHNLHFSIALSRELLLLSKLCDLEFPRLENLSISFLDGDVPPSAGISLLSLPTLRSLKLGMSLVKSASSIMSLVDAGWAPSIERLELAFSDKHIKQVASLSSPRPHTRRLKPKTLCLDVRGRPISADVWSTALDFFPIELSTLKTIKIVTADFFPWRRTSTEKIHSLQISTVLDMPDMVPLDLTSFPNLSVLQLHVARRIPAAISTTLCSISSKHSIHTIKIAFRGIPRDPSASACAQLDSVLCSLPLFPGPSVEFDYARGQDDLTDFFPNICTGNMVTRETAEWKATQQLSVLATFKQ</sequence>
<evidence type="ECO:0008006" key="3">
    <source>
        <dbReference type="Google" id="ProtNLM"/>
    </source>
</evidence>